<protein>
    <submittedName>
        <fullName evidence="3">Uncharacterized protein</fullName>
    </submittedName>
</protein>
<evidence type="ECO:0000313" key="3">
    <source>
        <dbReference type="EMBL" id="OSC97560.1"/>
    </source>
</evidence>
<feature type="region of interest" description="Disordered" evidence="1">
    <location>
        <begin position="147"/>
        <end position="173"/>
    </location>
</feature>
<accession>A0A1Y2IAY0</accession>
<keyword evidence="4" id="KW-1185">Reference proteome</keyword>
<sequence length="201" mass="22926">MGAFSWILLAIVTFVFLRQLPSHKLHVLVRDLKEAQTFFATQIEEGIMTGKYADDYRAQLNELQVQTDALRKIMQNVWPFSPHDFYYMFSGVTKECYKLRDEVESLRNSIWRTSCYEKMRFDSYKSRPVRSLPTQYASDGYTIDATVSTMSSPSPSAETSPVLSPISSPSSPPPFSVANGSILPIYHDRRTMPSVNTVRAF</sequence>
<gene>
    <name evidence="3" type="ORF">PYCCODRAFT_1481209</name>
</gene>
<feature type="chain" id="PRO_5012011156" evidence="2">
    <location>
        <begin position="18"/>
        <end position="201"/>
    </location>
</feature>
<reference evidence="3 4" key="1">
    <citation type="journal article" date="2015" name="Biotechnol. Biofuels">
        <title>Enhanced degradation of softwood versus hardwood by the white-rot fungus Pycnoporus coccineus.</title>
        <authorList>
            <person name="Couturier M."/>
            <person name="Navarro D."/>
            <person name="Chevret D."/>
            <person name="Henrissat B."/>
            <person name="Piumi F."/>
            <person name="Ruiz-Duenas F.J."/>
            <person name="Martinez A.T."/>
            <person name="Grigoriev I.V."/>
            <person name="Riley R."/>
            <person name="Lipzen A."/>
            <person name="Berrin J.G."/>
            <person name="Master E.R."/>
            <person name="Rosso M.N."/>
        </authorList>
    </citation>
    <scope>NUCLEOTIDE SEQUENCE [LARGE SCALE GENOMIC DNA]</scope>
    <source>
        <strain evidence="3 4">BRFM310</strain>
    </source>
</reference>
<evidence type="ECO:0000313" key="4">
    <source>
        <dbReference type="Proteomes" id="UP000193067"/>
    </source>
</evidence>
<dbReference type="AlphaFoldDB" id="A0A1Y2IAY0"/>
<dbReference type="Proteomes" id="UP000193067">
    <property type="component" value="Unassembled WGS sequence"/>
</dbReference>
<evidence type="ECO:0000256" key="2">
    <source>
        <dbReference type="SAM" id="SignalP"/>
    </source>
</evidence>
<keyword evidence="2" id="KW-0732">Signal</keyword>
<dbReference type="OrthoDB" id="2742516at2759"/>
<feature type="signal peptide" evidence="2">
    <location>
        <begin position="1"/>
        <end position="17"/>
    </location>
</feature>
<name>A0A1Y2IAY0_TRAC3</name>
<dbReference type="EMBL" id="KZ084149">
    <property type="protein sequence ID" value="OSC97560.1"/>
    <property type="molecule type" value="Genomic_DNA"/>
</dbReference>
<feature type="compositionally biased region" description="Polar residues" evidence="1">
    <location>
        <begin position="147"/>
        <end position="159"/>
    </location>
</feature>
<evidence type="ECO:0000256" key="1">
    <source>
        <dbReference type="SAM" id="MobiDB-lite"/>
    </source>
</evidence>
<organism evidence="3 4">
    <name type="scientific">Trametes coccinea (strain BRFM310)</name>
    <name type="common">Pycnoporus coccineus</name>
    <dbReference type="NCBI Taxonomy" id="1353009"/>
    <lineage>
        <taxon>Eukaryota</taxon>
        <taxon>Fungi</taxon>
        <taxon>Dikarya</taxon>
        <taxon>Basidiomycota</taxon>
        <taxon>Agaricomycotina</taxon>
        <taxon>Agaricomycetes</taxon>
        <taxon>Polyporales</taxon>
        <taxon>Polyporaceae</taxon>
        <taxon>Trametes</taxon>
    </lineage>
</organism>
<proteinExistence type="predicted"/>
<feature type="compositionally biased region" description="Low complexity" evidence="1">
    <location>
        <begin position="160"/>
        <end position="169"/>
    </location>
</feature>